<feature type="chain" id="PRO_5047361269" description="Secretion system C-terminal sorting domain-containing protein" evidence="2">
    <location>
        <begin position="22"/>
        <end position="241"/>
    </location>
</feature>
<dbReference type="Pfam" id="PF18962">
    <property type="entry name" value="Por_Secre_tail"/>
    <property type="match status" value="1"/>
</dbReference>
<evidence type="ECO:0000313" key="4">
    <source>
        <dbReference type="EMBL" id="GAA4238760.1"/>
    </source>
</evidence>
<keyword evidence="5" id="KW-1185">Reference proteome</keyword>
<evidence type="ECO:0000313" key="5">
    <source>
        <dbReference type="Proteomes" id="UP001501496"/>
    </source>
</evidence>
<dbReference type="Proteomes" id="UP001501496">
    <property type="component" value="Unassembled WGS sequence"/>
</dbReference>
<accession>A0ABP8CFV4</accession>
<dbReference type="NCBIfam" id="TIGR04183">
    <property type="entry name" value="Por_Secre_tail"/>
    <property type="match status" value="1"/>
</dbReference>
<gene>
    <name evidence="4" type="ORF">GCM10022291_30490</name>
</gene>
<comment type="caution">
    <text evidence="4">The sequence shown here is derived from an EMBL/GenBank/DDBJ whole genome shotgun (WGS) entry which is preliminary data.</text>
</comment>
<reference evidence="5" key="1">
    <citation type="journal article" date="2019" name="Int. J. Syst. Evol. Microbiol.">
        <title>The Global Catalogue of Microorganisms (GCM) 10K type strain sequencing project: providing services to taxonomists for standard genome sequencing and annotation.</title>
        <authorList>
            <consortium name="The Broad Institute Genomics Platform"/>
            <consortium name="The Broad Institute Genome Sequencing Center for Infectious Disease"/>
            <person name="Wu L."/>
            <person name="Ma J."/>
        </authorList>
    </citation>
    <scope>NUCLEOTIDE SEQUENCE [LARGE SCALE GENOMIC DNA]</scope>
    <source>
        <strain evidence="5">JCM 17630</strain>
    </source>
</reference>
<feature type="signal peptide" evidence="2">
    <location>
        <begin position="1"/>
        <end position="21"/>
    </location>
</feature>
<evidence type="ECO:0000256" key="1">
    <source>
        <dbReference type="ARBA" id="ARBA00022729"/>
    </source>
</evidence>
<keyword evidence="1 2" id="KW-0732">Signal</keyword>
<dbReference type="RefSeq" id="WP_344789190.1">
    <property type="nucleotide sequence ID" value="NZ_BAABCA010000006.1"/>
</dbReference>
<name>A0ABP8CFV4_9FLAO</name>
<sequence length="241" mass="25886">MKKIYAIILMFTLFVTYTTFAQNVSAVTITPSVGTGGSGAGPQGNDFSGVPITVEQGAFLTVTWTLTHGTNNIERAFFVIKENLSNHPGNIIPADSNVFPFPGNASPHTETERVFNIPEDAIIGDHLIKINGKNYNDAPNQTSVWGTVLNVPINIVAQGSLSTTKHNAFQFSVFPNPTNDKLNFQTKEPVSSVEVVNLIGQKVLSANTVKNALDVSALAKGVYVLKLSSSRGVATKRIVKQ</sequence>
<proteinExistence type="predicted"/>
<feature type="domain" description="Secretion system C-terminal sorting" evidence="3">
    <location>
        <begin position="173"/>
        <end position="239"/>
    </location>
</feature>
<protein>
    <recommendedName>
        <fullName evidence="3">Secretion system C-terminal sorting domain-containing protein</fullName>
    </recommendedName>
</protein>
<evidence type="ECO:0000259" key="3">
    <source>
        <dbReference type="Pfam" id="PF18962"/>
    </source>
</evidence>
<dbReference type="InterPro" id="IPR026444">
    <property type="entry name" value="Secre_tail"/>
</dbReference>
<organism evidence="4 5">
    <name type="scientific">Postechiella marina</name>
    <dbReference type="NCBI Taxonomy" id="943941"/>
    <lineage>
        <taxon>Bacteria</taxon>
        <taxon>Pseudomonadati</taxon>
        <taxon>Bacteroidota</taxon>
        <taxon>Flavobacteriia</taxon>
        <taxon>Flavobacteriales</taxon>
        <taxon>Flavobacteriaceae</taxon>
        <taxon>Postechiella</taxon>
    </lineage>
</organism>
<evidence type="ECO:0000256" key="2">
    <source>
        <dbReference type="SAM" id="SignalP"/>
    </source>
</evidence>
<dbReference type="EMBL" id="BAABCA010000006">
    <property type="protein sequence ID" value="GAA4238760.1"/>
    <property type="molecule type" value="Genomic_DNA"/>
</dbReference>